<feature type="region of interest" description="Disordered" evidence="11">
    <location>
        <begin position="1246"/>
        <end position="1274"/>
    </location>
</feature>
<dbReference type="RefSeq" id="XP_069303249.1">
    <property type="nucleotide sequence ID" value="XM_069455337.1"/>
</dbReference>
<evidence type="ECO:0000256" key="11">
    <source>
        <dbReference type="SAM" id="MobiDB-lite"/>
    </source>
</evidence>
<dbReference type="Gene3D" id="1.25.40.10">
    <property type="entry name" value="Tetratricopeptide repeat domain"/>
    <property type="match status" value="2"/>
</dbReference>
<feature type="transmembrane region" description="Helical" evidence="12">
    <location>
        <begin position="240"/>
        <end position="264"/>
    </location>
</feature>
<dbReference type="SUPFAM" id="SSF48452">
    <property type="entry name" value="TPR-like"/>
    <property type="match status" value="3"/>
</dbReference>
<dbReference type="Pfam" id="PF14559">
    <property type="entry name" value="TPR_19"/>
    <property type="match status" value="1"/>
</dbReference>
<dbReference type="Proteomes" id="UP001578633">
    <property type="component" value="Chromosome 9"/>
</dbReference>
<keyword evidence="5 10" id="KW-0802">TPR repeat</keyword>
<evidence type="ECO:0000256" key="4">
    <source>
        <dbReference type="ARBA" id="ARBA00022787"/>
    </source>
</evidence>
<keyword evidence="14" id="KW-1185">Reference proteome</keyword>
<reference evidence="13 14" key="1">
    <citation type="submission" date="2024-09" db="EMBL/GenBank/DDBJ databases">
        <title>T2T genomes of carrot and Alternaria dauci and their utility for understanding host-pathogen interaction during carrot leaf blight disease.</title>
        <authorList>
            <person name="Liu W."/>
            <person name="Xu S."/>
            <person name="Ou C."/>
            <person name="Liu X."/>
            <person name="Zhuang F."/>
            <person name="Deng X.W."/>
        </authorList>
    </citation>
    <scope>NUCLEOTIDE SEQUENCE [LARGE SCALE GENOMIC DNA]</scope>
    <source>
        <strain evidence="13 14">A2016</strain>
    </source>
</reference>
<evidence type="ECO:0000256" key="8">
    <source>
        <dbReference type="ARBA" id="ARBA00023136"/>
    </source>
</evidence>
<keyword evidence="2 12" id="KW-0812">Transmembrane</keyword>
<evidence type="ECO:0000313" key="13">
    <source>
        <dbReference type="EMBL" id="KAL1792665.1"/>
    </source>
</evidence>
<name>A0ABR3U9L0_9PLEO</name>
<comment type="subcellular location">
    <subcellularLocation>
        <location evidence="1">Mitochondrion outer membrane</location>
        <topology evidence="1">Single-pass membrane protein</topology>
    </subcellularLocation>
</comment>
<feature type="region of interest" description="Disordered" evidence="11">
    <location>
        <begin position="1036"/>
        <end position="1095"/>
    </location>
</feature>
<comment type="similarity">
    <text evidence="9">Belongs to the Tom70 family.</text>
</comment>
<gene>
    <name evidence="13" type="ORF">ACET3X_009172</name>
</gene>
<dbReference type="Pfam" id="PF13432">
    <property type="entry name" value="TPR_16"/>
    <property type="match status" value="2"/>
</dbReference>
<dbReference type="InterPro" id="IPR005687">
    <property type="entry name" value="Tom70"/>
</dbReference>
<evidence type="ECO:0000256" key="5">
    <source>
        <dbReference type="ARBA" id="ARBA00022803"/>
    </source>
</evidence>
<keyword evidence="7" id="KW-0496">Mitochondrion</keyword>
<feature type="compositionally biased region" description="Polar residues" evidence="11">
    <location>
        <begin position="121"/>
        <end position="130"/>
    </location>
</feature>
<feature type="repeat" description="TPR" evidence="10">
    <location>
        <begin position="1308"/>
        <end position="1341"/>
    </location>
</feature>
<protein>
    <submittedName>
        <fullName evidence="13">Uncharacterized protein</fullName>
    </submittedName>
</protein>
<feature type="transmembrane region" description="Helical" evidence="12">
    <location>
        <begin position="1007"/>
        <end position="1028"/>
    </location>
</feature>
<evidence type="ECO:0000256" key="12">
    <source>
        <dbReference type="SAM" id="Phobius"/>
    </source>
</evidence>
<feature type="repeat" description="TPR" evidence="10">
    <location>
        <begin position="1444"/>
        <end position="1477"/>
    </location>
</feature>
<sequence>MVDRRPLMHESSDLSESSDNTPALPSLGFSNSSHTLGIATPPSARPNHTRHQSDTAAVGRNTPSIVPEEDDEDEHVSDSFQRGTDNGLGIAQPGATTQTARRVSIQPIPRRAVGPGPKSPPTKTSGTFSPPGSADPYFGGFPKSSNESTPDLRRDRFSPNVGAASPDVGTYEDFRHGILKNAKQSNTSVNEYETYIHASDTDGLRGGGAAPSIKSAYENDFRPIHECATTRDFYHPRFTWLNLSLIIISLFSCLFSGIFLALAIRAPHYGRRITSHGPMTPSDAILLTTVMAKLIELSFVTAFVAFLGQVLSRRAFMKDHGRGVTLSELSMWRWVVQPGTLITHWETAKYAGLSFLGILSLLSAILATLYSSAAAATVQPMLRDGNWDNGLVLAGRVKSDFANINYLKALCQTPIRTDKNHQGETCLQMEHAGQGYHNFQRYLSDWDLSARNGNGSRVQELRPQGFGLLYENTTVAGQWIDIINTTEVSKKHRRAINNVTMAMPHAGVFAAARDQRNGILQPEELNSEGTYSLRASVPSPVLNVLCVNMNETELEPIVYAKWPNAEEVDLISWGNVPGIRDNATTVNKTVVDEIFGWDVNGTTTLNYPPVFGKYPKPFNTILNHTSFAWGRPAIYLLGQGGPDDVGMDGTGIYSLCKIHLTVRPGCSTRHNVTGSGATMEALCEQPGDDKMAFVETGETASINTKGVANWRDIGTDWANSLSLGTGLMDANASTSRLLTQLILKPSNPDPDSLQVDLSDAIPSMGEAIAVLAGCTMLLSMIDTPFVTFWNYTHPMLDEYQTQFFKASLKAQQYASGGMPGASRAWVIILALVFFMNVFVLIYFILHRGLVTDFCEPPNLFALAVNSPPSHVLAGSCGGGPEGKQYMVNWFVNHEGSHLYMEPGEKSHLLGDHGHPHVHGHGQSHGVVHETAPREVKAGNSYFSHISEVIKRRLSRKDSAPTKLRPASGVENFRGAATGPGPFPVQIPIDTNNSLWDRLSNWASENKGVVYTIAGITLVVGAGGAVYYFSNDSKDSAADTAATKRKRQRERKRAKERADKDSAPNKASAESEKKASVAETAEDQLPEVDETSVASLSDEDRKDYAAKLKAAGNKAYGSKDYNRAIDLYGKAILCKQDPVFYSNRAACYNAMSEWDKVIEDTTAAINLDNEYVKALNRRANAYEQVERNSEALLDYTASCIIDGFRNESSAQSVERLLKKVADAKGKAILASKEKKLPSPTFVTNYLQSFRPKPTPEGLEDDAELDEESGKGQLRKGLKAMATKTGDGYTEAAAAFDRAVELGDLGEHEAFAYNMRGTFSYLKGDNEDALKDMDKSIELQPTLTQSFIKRASMHLELANPEAAEADFAAALEQNSSDPDIFYHRAQLHFIKSEFGEAAKDYQKSIDLDKDFIFSHIQLGVTQYKMGSIASSMATFRRCMKNFSQVPDVYNYYGELLLDQQKYQEAIEKFDTAVEMEKTSKPLGMNVLPLINKALALFQWKNDFDEAEKLCEKALIIDPECDIAVATMAQLLLQQGKVTEALKYFERAAELSRTEGEIVNALSYAEATRTQLEVQEKYPKLASRLGAMGAAAGGFGAGGMR</sequence>
<dbReference type="SMART" id="SM00028">
    <property type="entry name" value="TPR"/>
    <property type="match status" value="9"/>
</dbReference>
<dbReference type="PROSITE" id="PS50005">
    <property type="entry name" value="TPR"/>
    <property type="match status" value="4"/>
</dbReference>
<keyword evidence="8 12" id="KW-0472">Membrane</keyword>
<accession>A0ABR3U9L0</accession>
<feature type="compositionally biased region" description="Basic and acidic residues" evidence="11">
    <location>
        <begin position="1055"/>
        <end position="1075"/>
    </location>
</feature>
<dbReference type="PANTHER" id="PTHR46208:SF1">
    <property type="entry name" value="MITOCHONDRIAL IMPORT RECEPTOR SUBUNIT TOM70"/>
    <property type="match status" value="1"/>
</dbReference>
<keyword evidence="6 12" id="KW-1133">Transmembrane helix</keyword>
<feature type="compositionally biased region" description="Basic residues" evidence="11">
    <location>
        <begin position="1042"/>
        <end position="1054"/>
    </location>
</feature>
<evidence type="ECO:0000256" key="10">
    <source>
        <dbReference type="PROSITE-ProRule" id="PRU00339"/>
    </source>
</evidence>
<feature type="transmembrane region" description="Helical" evidence="12">
    <location>
        <begin position="824"/>
        <end position="845"/>
    </location>
</feature>
<evidence type="ECO:0000256" key="6">
    <source>
        <dbReference type="ARBA" id="ARBA00022989"/>
    </source>
</evidence>
<keyword evidence="4" id="KW-1000">Mitochondrion outer membrane</keyword>
<dbReference type="NCBIfam" id="TIGR00990">
    <property type="entry name" value="3a0801s09"/>
    <property type="match status" value="1"/>
</dbReference>
<organism evidence="13 14">
    <name type="scientific">Alternaria dauci</name>
    <dbReference type="NCBI Taxonomy" id="48095"/>
    <lineage>
        <taxon>Eukaryota</taxon>
        <taxon>Fungi</taxon>
        <taxon>Dikarya</taxon>
        <taxon>Ascomycota</taxon>
        <taxon>Pezizomycotina</taxon>
        <taxon>Dothideomycetes</taxon>
        <taxon>Pleosporomycetidae</taxon>
        <taxon>Pleosporales</taxon>
        <taxon>Pleosporineae</taxon>
        <taxon>Pleosporaceae</taxon>
        <taxon>Alternaria</taxon>
        <taxon>Alternaria sect. Porri</taxon>
    </lineage>
</organism>
<evidence type="ECO:0000256" key="1">
    <source>
        <dbReference type="ARBA" id="ARBA00004572"/>
    </source>
</evidence>
<keyword evidence="3" id="KW-0677">Repeat</keyword>
<dbReference type="InterPro" id="IPR019734">
    <property type="entry name" value="TPR_rpt"/>
</dbReference>
<evidence type="ECO:0000256" key="3">
    <source>
        <dbReference type="ARBA" id="ARBA00022737"/>
    </source>
</evidence>
<feature type="region of interest" description="Disordered" evidence="11">
    <location>
        <begin position="956"/>
        <end position="984"/>
    </location>
</feature>
<feature type="compositionally biased region" description="Polar residues" evidence="11">
    <location>
        <begin position="14"/>
        <end position="35"/>
    </location>
</feature>
<feature type="transmembrane region" description="Helical" evidence="12">
    <location>
        <begin position="284"/>
        <end position="308"/>
    </location>
</feature>
<comment type="caution">
    <text evidence="13">The sequence shown here is derived from an EMBL/GenBank/DDBJ whole genome shotgun (WGS) entry which is preliminary data.</text>
</comment>
<feature type="compositionally biased region" description="Basic and acidic residues" evidence="11">
    <location>
        <begin position="1"/>
        <end position="12"/>
    </location>
</feature>
<feature type="repeat" description="TPR" evidence="10">
    <location>
        <begin position="1376"/>
        <end position="1409"/>
    </location>
</feature>
<evidence type="ECO:0000256" key="9">
    <source>
        <dbReference type="ARBA" id="ARBA00038030"/>
    </source>
</evidence>
<dbReference type="PANTHER" id="PTHR46208">
    <property type="entry name" value="MITOCHONDRIAL IMPORT RECEPTOR SUBUNIT TOM70"/>
    <property type="match status" value="1"/>
</dbReference>
<feature type="region of interest" description="Disordered" evidence="11">
    <location>
        <begin position="1"/>
        <end position="164"/>
    </location>
</feature>
<evidence type="ECO:0000256" key="2">
    <source>
        <dbReference type="ARBA" id="ARBA00022692"/>
    </source>
</evidence>
<dbReference type="GeneID" id="96089494"/>
<evidence type="ECO:0000256" key="7">
    <source>
        <dbReference type="ARBA" id="ARBA00023128"/>
    </source>
</evidence>
<feature type="compositionally biased region" description="Acidic residues" evidence="11">
    <location>
        <begin position="1256"/>
        <end position="1265"/>
    </location>
</feature>
<feature type="compositionally biased region" description="Acidic residues" evidence="11">
    <location>
        <begin position="1079"/>
        <end position="1089"/>
    </location>
</feature>
<dbReference type="InterPro" id="IPR011990">
    <property type="entry name" value="TPR-like_helical_dom_sf"/>
</dbReference>
<proteinExistence type="inferred from homology"/>
<evidence type="ECO:0000313" key="14">
    <source>
        <dbReference type="Proteomes" id="UP001578633"/>
    </source>
</evidence>
<feature type="transmembrane region" description="Helical" evidence="12">
    <location>
        <begin position="350"/>
        <end position="370"/>
    </location>
</feature>
<dbReference type="EMBL" id="JBHGVX010000009">
    <property type="protein sequence ID" value="KAL1792665.1"/>
    <property type="molecule type" value="Genomic_DNA"/>
</dbReference>
<feature type="repeat" description="TPR" evidence="10">
    <location>
        <begin position="1519"/>
        <end position="1552"/>
    </location>
</feature>